<keyword evidence="9" id="KW-1185">Reference proteome</keyword>
<dbReference type="PROSITE" id="PS50294">
    <property type="entry name" value="WD_REPEATS_REGION"/>
    <property type="match status" value="1"/>
</dbReference>
<feature type="repeat" description="WD" evidence="4">
    <location>
        <begin position="219"/>
        <end position="251"/>
    </location>
</feature>
<accession>A0A5A8C619</accession>
<feature type="compositionally biased region" description="Low complexity" evidence="5">
    <location>
        <begin position="27"/>
        <end position="37"/>
    </location>
</feature>
<organism evidence="8 9">
    <name type="scientific">Cafeteria roenbergensis</name>
    <name type="common">Marine flagellate</name>
    <dbReference type="NCBI Taxonomy" id="33653"/>
    <lineage>
        <taxon>Eukaryota</taxon>
        <taxon>Sar</taxon>
        <taxon>Stramenopiles</taxon>
        <taxon>Bigyra</taxon>
        <taxon>Opalozoa</taxon>
        <taxon>Bicosoecida</taxon>
        <taxon>Cafeteriaceae</taxon>
        <taxon>Cafeteria</taxon>
    </lineage>
</organism>
<dbReference type="Gene3D" id="2.130.10.10">
    <property type="entry name" value="YVTN repeat-like/Quinoprotein amine dehydrogenase"/>
    <property type="match status" value="3"/>
</dbReference>
<evidence type="ECO:0000256" key="4">
    <source>
        <dbReference type="PROSITE-ProRule" id="PRU00221"/>
    </source>
</evidence>
<keyword evidence="4" id="KW-0853">WD repeat</keyword>
<dbReference type="InterPro" id="IPR015943">
    <property type="entry name" value="WD40/YVTN_repeat-like_dom_sf"/>
</dbReference>
<dbReference type="Proteomes" id="UP000323011">
    <property type="component" value="Unassembled WGS sequence"/>
</dbReference>
<evidence type="ECO:0000256" key="5">
    <source>
        <dbReference type="SAM" id="MobiDB-lite"/>
    </source>
</evidence>
<dbReference type="PROSITE" id="PS50082">
    <property type="entry name" value="WD_REPEATS_2"/>
    <property type="match status" value="2"/>
</dbReference>
<dbReference type="PANTHER" id="PTHR24098">
    <property type="entry name" value="OUTER SEGMENT 5"/>
    <property type="match status" value="1"/>
</dbReference>
<dbReference type="InterPro" id="IPR001680">
    <property type="entry name" value="WD40_rpt"/>
</dbReference>
<dbReference type="EMBL" id="VLTN01000056">
    <property type="protein sequence ID" value="KAA0148174.1"/>
    <property type="molecule type" value="Genomic_DNA"/>
</dbReference>
<dbReference type="AlphaFoldDB" id="A0A5A8C619"/>
<dbReference type="PANTHER" id="PTHR24098:SF0">
    <property type="entry name" value="OUTER SEGMENT 5"/>
    <property type="match status" value="1"/>
</dbReference>
<dbReference type="GO" id="GO:0005929">
    <property type="term" value="C:cilium"/>
    <property type="evidence" value="ECO:0007669"/>
    <property type="project" value="UniProtKB-SubCell"/>
</dbReference>
<feature type="repeat" description="WD" evidence="4">
    <location>
        <begin position="134"/>
        <end position="166"/>
    </location>
</feature>
<dbReference type="PROSITE" id="PS51257">
    <property type="entry name" value="PROKAR_LIPOPROTEIN"/>
    <property type="match status" value="1"/>
</dbReference>
<keyword evidence="2" id="KW-0969">Cilium</keyword>
<dbReference type="Pfam" id="PF00400">
    <property type="entry name" value="WD40"/>
    <property type="match status" value="2"/>
</dbReference>
<dbReference type="InterPro" id="IPR036322">
    <property type="entry name" value="WD40_repeat_dom_sf"/>
</dbReference>
<sequence length="880" mass="89348">MRLTILEPASQPHTGVVACVDWVSPTGGASSSSSSSSGAGGRGASRGRGALELVTAGDDGSLQRWVPGLDALEATGPAAEAGVAVTGMAWLGSGGRGGGGGGGGGAGTVVALACSDGTLRLFNALTGREEKQAAATSAGAAVCVAADADGAVLATGGEDGSVKVWSRAGMLRATVAMADAPVFAVSWSAGADRILFASGRTLAIKSVAGDRAGKASVSWTAHDGPVLCADWSPVHSLVVSGGEDGKYKVWDSEGRALFASAPLLHPVTSVAWSPRGESFAAGGFETLRLCDRAGWSLARQSLAASGVGSGKAAAAGEAAAGAGGSAARAGAAGAAAADGAAGADDASGGGGAAASDAVPFGSVLALSWSPDGTALAVGGAAGRVVVAQPLGRRVSEGGLFAEHSAPREVRVVDASDGTTESLELRDRVTHLSLAYGRLVVCTETQCCVYDAAKRSWATPHVTDLRSPATLLLQGARHILVADAGGSLALLGEDGRPASTAFSAAVARGLGATAARAAACADDASLALAPDCVAVLDRADGRTVRVFETRSGRPVGVPYVHTVAVRQVALSQFTPGLAERRLAIVDSAGDLWVTPVLVHEPEKLASMVESAAWCDAADALLACADGRRVLWHCPSAVWVDRDLCEAAREDVAAPAFGRIPRVLSYRGSRCVVRRGDGAAVHASVSVNTPLLYGLVRGSRWEHAVRLCRQAKERPLWAALAAMALNASQLDTAEIALASLGMADKLAFVLHVRDVPSEEGRAAEMALFRRCPDEAEAILMQASPPLVYRAVKLNVRLFRWERALALAREHDASSGKGGLTELVVAARQRLLDALGREETIASFQSAAQAVGTVDEARVRATKDRERSAEQSAVAGGAYGGSA</sequence>
<dbReference type="SUPFAM" id="SSF50978">
    <property type="entry name" value="WD40 repeat-like"/>
    <property type="match status" value="1"/>
</dbReference>
<feature type="region of interest" description="Disordered" evidence="5">
    <location>
        <begin position="858"/>
        <end position="880"/>
    </location>
</feature>
<dbReference type="Pfam" id="PF23387">
    <property type="entry name" value="TPR_IFT80_172"/>
    <property type="match status" value="1"/>
</dbReference>
<evidence type="ECO:0000259" key="7">
    <source>
        <dbReference type="Pfam" id="PF23387"/>
    </source>
</evidence>
<evidence type="ECO:0000259" key="6">
    <source>
        <dbReference type="Pfam" id="PF23335"/>
    </source>
</evidence>
<dbReference type="Pfam" id="PF23335">
    <property type="entry name" value="Beta-prop_IFT80_2nd"/>
    <property type="match status" value="1"/>
</dbReference>
<dbReference type="SMART" id="SM00320">
    <property type="entry name" value="WD40"/>
    <property type="match status" value="6"/>
</dbReference>
<feature type="domain" description="IFT80 second beta-propeller" evidence="6">
    <location>
        <begin position="392"/>
        <end position="685"/>
    </location>
</feature>
<gene>
    <name evidence="8" type="ORF">FNF29_06833</name>
</gene>
<proteinExistence type="predicted"/>
<evidence type="ECO:0000313" key="9">
    <source>
        <dbReference type="Proteomes" id="UP000323011"/>
    </source>
</evidence>
<dbReference type="SUPFAM" id="SSF50952">
    <property type="entry name" value="Soluble quinoprotein glucose dehydrogenase"/>
    <property type="match status" value="1"/>
</dbReference>
<evidence type="ECO:0000313" key="8">
    <source>
        <dbReference type="EMBL" id="KAA0148174.1"/>
    </source>
</evidence>
<dbReference type="OMA" id="WDAQGAN"/>
<comment type="caution">
    <text evidence="8">The sequence shown here is derived from an EMBL/GenBank/DDBJ whole genome shotgun (WGS) entry which is preliminary data.</text>
</comment>
<feature type="region of interest" description="Disordered" evidence="5">
    <location>
        <begin position="27"/>
        <end position="46"/>
    </location>
</feature>
<dbReference type="Gene3D" id="1.25.40.470">
    <property type="match status" value="1"/>
</dbReference>
<dbReference type="GO" id="GO:0060271">
    <property type="term" value="P:cilium assembly"/>
    <property type="evidence" value="ECO:0007669"/>
    <property type="project" value="TreeGrafter"/>
</dbReference>
<name>A0A5A8C619_CAFRO</name>
<dbReference type="InterPro" id="IPR011041">
    <property type="entry name" value="Quinoprot_gluc/sorb_DH_b-prop"/>
</dbReference>
<evidence type="ECO:0000256" key="2">
    <source>
        <dbReference type="ARBA" id="ARBA00023069"/>
    </source>
</evidence>
<evidence type="ECO:0000256" key="3">
    <source>
        <dbReference type="ARBA" id="ARBA00023273"/>
    </source>
</evidence>
<dbReference type="GO" id="GO:0030992">
    <property type="term" value="C:intraciliary transport particle B"/>
    <property type="evidence" value="ECO:0007669"/>
    <property type="project" value="TreeGrafter"/>
</dbReference>
<reference evidence="8 9" key="1">
    <citation type="submission" date="2019-07" db="EMBL/GenBank/DDBJ databases">
        <title>Genomes of Cafeteria roenbergensis.</title>
        <authorList>
            <person name="Fischer M.G."/>
            <person name="Hackl T."/>
            <person name="Roman M."/>
        </authorList>
    </citation>
    <scope>NUCLEOTIDE SEQUENCE [LARGE SCALE GENOMIC DNA]</scope>
    <source>
        <strain evidence="8 9">BVI</strain>
    </source>
</reference>
<dbReference type="InterPro" id="IPR056456">
    <property type="entry name" value="Beta-prop_IFT80_2nd"/>
</dbReference>
<comment type="subcellular location">
    <subcellularLocation>
        <location evidence="1">Cell projection</location>
        <location evidence="1">Cilium</location>
    </subcellularLocation>
</comment>
<protein>
    <submittedName>
        <fullName evidence="8">Uncharacterized protein</fullName>
    </submittedName>
</protein>
<keyword evidence="3" id="KW-0966">Cell projection</keyword>
<feature type="domain" description="IFT80/172/WDR35 TPR" evidence="7">
    <location>
        <begin position="714"/>
        <end position="868"/>
    </location>
</feature>
<evidence type="ECO:0000256" key="1">
    <source>
        <dbReference type="ARBA" id="ARBA00004138"/>
    </source>
</evidence>
<dbReference type="InterPro" id="IPR056157">
    <property type="entry name" value="TPR_IFT80_172_dom"/>
</dbReference>